<dbReference type="Gene3D" id="3.40.50.300">
    <property type="entry name" value="P-loop containing nucleotide triphosphate hydrolases"/>
    <property type="match status" value="1"/>
</dbReference>
<evidence type="ECO:0000313" key="2">
    <source>
        <dbReference type="Proteomes" id="UP000306402"/>
    </source>
</evidence>
<comment type="caution">
    <text evidence="1">The sequence shown here is derived from an EMBL/GenBank/DDBJ whole genome shotgun (WGS) entry which is preliminary data.</text>
</comment>
<name>A0A5R9L1I7_9BACT</name>
<protein>
    <submittedName>
        <fullName evidence="1">Error-prone repair protein ImuA</fullName>
    </submittedName>
</protein>
<reference evidence="1 2" key="1">
    <citation type="submission" date="2019-05" db="EMBL/GenBank/DDBJ databases">
        <authorList>
            <person name="Qu J.-H."/>
        </authorList>
    </citation>
    <scope>NUCLEOTIDE SEQUENCE [LARGE SCALE GENOMIC DNA]</scope>
    <source>
        <strain evidence="1 2">T17</strain>
    </source>
</reference>
<dbReference type="InterPro" id="IPR017026">
    <property type="entry name" value="ImuA"/>
</dbReference>
<dbReference type="InterPro" id="IPR027417">
    <property type="entry name" value="P-loop_NTPase"/>
</dbReference>
<evidence type="ECO:0000313" key="1">
    <source>
        <dbReference type="EMBL" id="TLV02219.1"/>
    </source>
</evidence>
<dbReference type="SUPFAM" id="SSF52540">
    <property type="entry name" value="P-loop containing nucleoside triphosphate hydrolases"/>
    <property type="match status" value="1"/>
</dbReference>
<dbReference type="Proteomes" id="UP000306402">
    <property type="component" value="Unassembled WGS sequence"/>
</dbReference>
<proteinExistence type="predicted"/>
<organism evidence="1 2">
    <name type="scientific">Dyadobacter luticola</name>
    <dbReference type="NCBI Taxonomy" id="1979387"/>
    <lineage>
        <taxon>Bacteria</taxon>
        <taxon>Pseudomonadati</taxon>
        <taxon>Bacteroidota</taxon>
        <taxon>Cytophagia</taxon>
        <taxon>Cytophagales</taxon>
        <taxon>Spirosomataceae</taxon>
        <taxon>Dyadobacter</taxon>
    </lineage>
</organism>
<keyword evidence="2" id="KW-1185">Reference proteome</keyword>
<dbReference type="EMBL" id="VCEJ01000002">
    <property type="protein sequence ID" value="TLV02219.1"/>
    <property type="molecule type" value="Genomic_DNA"/>
</dbReference>
<dbReference type="PIRSF" id="PIRSF034285">
    <property type="entry name" value="UCP034285"/>
    <property type="match status" value="1"/>
</dbReference>
<dbReference type="OrthoDB" id="836928at2"/>
<sequence length="246" mass="27343">MEQSAAKSEIAERLRKDILSLEGFHAPSDGQQKRFGLGEIEKSFPNGVFPTGAVHEFTSLADQDAASTCGFMAGLLGKLMHQKGPCLWISMDRMIFPPALKFFGVEPDRVIFIDIKKKQDLLWAIEESLKCEAISAVVGEISEITLTESRRLQLAVEQSRVTGFLHRPNPRHANTLASVSRWKITPIPSQLEPGMPGVGHPRWNVQLLKVRNGEPGEWNIEWSEGDFHLVPEQAAVVVREGLQKVG</sequence>
<accession>A0A5R9L1I7</accession>
<gene>
    <name evidence="1" type="ORF">FEN17_00835</name>
</gene>
<dbReference type="RefSeq" id="WP_138363428.1">
    <property type="nucleotide sequence ID" value="NZ_VCEJ01000002.1"/>
</dbReference>
<dbReference type="AlphaFoldDB" id="A0A5R9L1I7"/>